<sequence>MIYKRLLKYDEKAIRIIHPVSAKQLTDRTNDYPLLVPRDFGFKHSKDVFKPIEFEWKGKMFEIQYNTCSDPLCKNHGLKQEKFGIKSKPSRFKLTDAGGEKAILCNPDRVEPDSPPTCGTKTVTFSNWSITEEIERLIRINSVVPVDKEYEFHRPHCVNETHTPQKNPKSFYKRGTNAAKAEQFQCKECKKYTNVSPNKSRNTTYNQKRNEILPLFAKQLVNRSSINRTCEILGIGKGTYYQKLEWLYRCCLEFLETRETKPLANKHFPEMWITTDKLHYVLNNVLKKGKGKNRGILIEDKQLLTYIVASADKRSRYVFRSDINFDWEKSLDEIASDTHQLKEDHLHSFSRKNERFGIYAVAPCPPTKNDTQSMGEYHRGLNQFEQRRHYVDGLHVNNGYNSLAHFWLLRNMLSVDRWRFISDDDKSTKPAIARVFSEEIRSGHAHHFLCLTDKTLTRKQARAEFIKSARELKEWAKVNGLKYDSLSDIALWQLQDTLKVHKFHQKLVAPNGEIYYRQANNRLKHPIATSDRGHRLLDVLTDTHHLTNIQLAILMEQVNDNAINTFFQIVRRRLLILERPLVTARGDGKSYIYSNFNPKYAQMAITILRTYYNFCKPFKMNGEKKTPAERLGIADRVYTWEDIIYKR</sequence>
<reference evidence="1" key="1">
    <citation type="submission" date="2016-10" db="EMBL/GenBank/DDBJ databases">
        <authorList>
            <person name="See-Too W.S."/>
        </authorList>
    </citation>
    <scope>NUCLEOTIDE SEQUENCE</scope>
    <source>
        <strain evidence="1">L10.15</strain>
    </source>
</reference>
<dbReference type="OrthoDB" id="9128325at2"/>
<dbReference type="Proteomes" id="UP000053354">
    <property type="component" value="Chromosome"/>
</dbReference>
<dbReference type="RefSeq" id="WP_049694737.1">
    <property type="nucleotide sequence ID" value="NZ_CP016540.2"/>
</dbReference>
<name>A0A1B1S3A9_9BACL</name>
<protein>
    <submittedName>
        <fullName evidence="1">Insertion element protein</fullName>
    </submittedName>
</protein>
<evidence type="ECO:0000313" key="2">
    <source>
        <dbReference type="Proteomes" id="UP000053354"/>
    </source>
</evidence>
<keyword evidence="2" id="KW-1185">Reference proteome</keyword>
<evidence type="ECO:0000313" key="1">
    <source>
        <dbReference type="EMBL" id="ANU27662.1"/>
    </source>
</evidence>
<gene>
    <name evidence="1" type="ORF">I858_011760</name>
</gene>
<organism evidence="1 2">
    <name type="scientific">Planococcus versutus</name>
    <dbReference type="NCBI Taxonomy" id="1302659"/>
    <lineage>
        <taxon>Bacteria</taxon>
        <taxon>Bacillati</taxon>
        <taxon>Bacillota</taxon>
        <taxon>Bacilli</taxon>
        <taxon>Bacillales</taxon>
        <taxon>Caryophanaceae</taxon>
        <taxon>Planococcus</taxon>
    </lineage>
</organism>
<accession>A0A1B1S3A9</accession>
<dbReference type="KEGG" id="pll:I858_011760"/>
<dbReference type="STRING" id="1302659.I858_011760"/>
<dbReference type="AlphaFoldDB" id="A0A1B1S3A9"/>
<proteinExistence type="predicted"/>
<dbReference type="EMBL" id="CP016540">
    <property type="protein sequence ID" value="ANU27662.1"/>
    <property type="molecule type" value="Genomic_DNA"/>
</dbReference>